<dbReference type="Gene3D" id="3.30.70.330">
    <property type="match status" value="1"/>
</dbReference>
<protein>
    <submittedName>
        <fullName evidence="13">Zinc finger CCCH domain-containing protein 18-like isoform X1</fullName>
    </submittedName>
</protein>
<keyword evidence="2 7" id="KW-0863">Zinc-finger</keyword>
<feature type="domain" description="C3H1-type" evidence="10">
    <location>
        <begin position="127"/>
        <end position="154"/>
    </location>
</feature>
<feature type="region of interest" description="Disordered" evidence="8">
    <location>
        <begin position="402"/>
        <end position="457"/>
    </location>
</feature>
<dbReference type="PANTHER" id="PTHR24009">
    <property type="entry name" value="RNA-BINDING (RRM/RBD/RNP MOTIFS)"/>
    <property type="match status" value="1"/>
</dbReference>
<keyword evidence="4 6" id="KW-0694">RNA-binding</keyword>
<reference evidence="13" key="1">
    <citation type="submission" date="2025-08" db="UniProtKB">
        <authorList>
            <consortium name="RefSeq"/>
        </authorList>
    </citation>
    <scope>IDENTIFICATION</scope>
    <source>
        <tissue evidence="13">Young leaves</tissue>
    </source>
</reference>
<evidence type="ECO:0000256" key="5">
    <source>
        <dbReference type="ARBA" id="ARBA00023125"/>
    </source>
</evidence>
<name>A0A6J1J5W0_CUCMA</name>
<dbReference type="Proteomes" id="UP000504608">
    <property type="component" value="Unplaced"/>
</dbReference>
<evidence type="ECO:0000259" key="9">
    <source>
        <dbReference type="PROSITE" id="PS50102"/>
    </source>
</evidence>
<dbReference type="SUPFAM" id="SSF90229">
    <property type="entry name" value="CCCH zinc finger"/>
    <property type="match status" value="1"/>
</dbReference>
<dbReference type="InterPro" id="IPR000504">
    <property type="entry name" value="RRM_dom"/>
</dbReference>
<feature type="domain" description="HTH OST-type" evidence="11">
    <location>
        <begin position="171"/>
        <end position="254"/>
    </location>
</feature>
<dbReference type="OrthoDB" id="1914176at2759"/>
<dbReference type="KEGG" id="cmax:111483739"/>
<dbReference type="AlphaFoldDB" id="A0A6J1J5W0"/>
<evidence type="ECO:0000256" key="8">
    <source>
        <dbReference type="SAM" id="MobiDB-lite"/>
    </source>
</evidence>
<evidence type="ECO:0000259" key="11">
    <source>
        <dbReference type="PROSITE" id="PS51644"/>
    </source>
</evidence>
<dbReference type="GO" id="GO:0003723">
    <property type="term" value="F:RNA binding"/>
    <property type="evidence" value="ECO:0007669"/>
    <property type="project" value="UniProtKB-UniRule"/>
</dbReference>
<dbReference type="PROSITE" id="PS50102">
    <property type="entry name" value="RRM"/>
    <property type="match status" value="1"/>
</dbReference>
<evidence type="ECO:0000259" key="10">
    <source>
        <dbReference type="PROSITE" id="PS50103"/>
    </source>
</evidence>
<dbReference type="InterPro" id="IPR000571">
    <property type="entry name" value="Znf_CCCH"/>
</dbReference>
<evidence type="ECO:0000256" key="7">
    <source>
        <dbReference type="PROSITE-ProRule" id="PRU00723"/>
    </source>
</evidence>
<evidence type="ECO:0000313" key="13">
    <source>
        <dbReference type="RefSeq" id="XP_022985797.1"/>
    </source>
</evidence>
<dbReference type="InterPro" id="IPR012677">
    <property type="entry name" value="Nucleotide-bd_a/b_plait_sf"/>
</dbReference>
<dbReference type="FunFam" id="3.30.70.330:FF:000678">
    <property type="entry name" value="zinc finger CCCH domain-containing protein 53-like isoform X2"/>
    <property type="match status" value="1"/>
</dbReference>
<organism evidence="12 13">
    <name type="scientific">Cucurbita maxima</name>
    <name type="common">Pumpkin</name>
    <name type="synonym">Winter squash</name>
    <dbReference type="NCBI Taxonomy" id="3661"/>
    <lineage>
        <taxon>Eukaryota</taxon>
        <taxon>Viridiplantae</taxon>
        <taxon>Streptophyta</taxon>
        <taxon>Embryophyta</taxon>
        <taxon>Tracheophyta</taxon>
        <taxon>Spermatophyta</taxon>
        <taxon>Magnoliopsida</taxon>
        <taxon>eudicotyledons</taxon>
        <taxon>Gunneridae</taxon>
        <taxon>Pentapetalae</taxon>
        <taxon>rosids</taxon>
        <taxon>fabids</taxon>
        <taxon>Cucurbitales</taxon>
        <taxon>Cucurbitaceae</taxon>
        <taxon>Cucurbiteae</taxon>
        <taxon>Cucurbita</taxon>
    </lineage>
</organism>
<dbReference type="InterPro" id="IPR056276">
    <property type="entry name" value="AtC3H46-like_PABC-like"/>
</dbReference>
<keyword evidence="5" id="KW-0238">DNA-binding</keyword>
<dbReference type="InterPro" id="IPR025605">
    <property type="entry name" value="OST-HTH/LOTUS_dom"/>
</dbReference>
<keyword evidence="12" id="KW-1185">Reference proteome</keyword>
<feature type="zinc finger region" description="C3H1-type" evidence="7">
    <location>
        <begin position="127"/>
        <end position="154"/>
    </location>
</feature>
<evidence type="ECO:0000256" key="4">
    <source>
        <dbReference type="ARBA" id="ARBA00022884"/>
    </source>
</evidence>
<dbReference type="Pfam" id="PF00076">
    <property type="entry name" value="RRM_1"/>
    <property type="match status" value="1"/>
</dbReference>
<dbReference type="Pfam" id="PF00642">
    <property type="entry name" value="zf-CCCH"/>
    <property type="match status" value="1"/>
</dbReference>
<proteinExistence type="predicted"/>
<keyword evidence="1 7" id="KW-0479">Metal-binding</keyword>
<dbReference type="PANTHER" id="PTHR24009:SF0">
    <property type="entry name" value="ZINC FINGER CCCH DOMAIN-CONTAINING PROTEIN 18"/>
    <property type="match status" value="1"/>
</dbReference>
<dbReference type="GO" id="GO:0003677">
    <property type="term" value="F:DNA binding"/>
    <property type="evidence" value="ECO:0007669"/>
    <property type="project" value="UniProtKB-KW"/>
</dbReference>
<feature type="domain" description="RRM" evidence="9">
    <location>
        <begin position="267"/>
        <end position="354"/>
    </location>
</feature>
<gene>
    <name evidence="13" type="primary">LOC111483739</name>
</gene>
<evidence type="ECO:0000256" key="2">
    <source>
        <dbReference type="ARBA" id="ARBA00022771"/>
    </source>
</evidence>
<evidence type="ECO:0000256" key="1">
    <source>
        <dbReference type="ARBA" id="ARBA00022723"/>
    </source>
</evidence>
<dbReference type="PROSITE" id="PS50103">
    <property type="entry name" value="ZF_C3H1"/>
    <property type="match status" value="1"/>
</dbReference>
<feature type="compositionally biased region" description="Polar residues" evidence="8">
    <location>
        <begin position="419"/>
        <end position="433"/>
    </location>
</feature>
<dbReference type="GO" id="GO:0008270">
    <property type="term" value="F:zinc ion binding"/>
    <property type="evidence" value="ECO:0007669"/>
    <property type="project" value="UniProtKB-KW"/>
</dbReference>
<evidence type="ECO:0000256" key="3">
    <source>
        <dbReference type="ARBA" id="ARBA00022833"/>
    </source>
</evidence>
<dbReference type="SUPFAM" id="SSF54928">
    <property type="entry name" value="RNA-binding domain, RBD"/>
    <property type="match status" value="1"/>
</dbReference>
<dbReference type="Pfam" id="PF23182">
    <property type="entry name" value="PABC_AtC3H46"/>
    <property type="match status" value="1"/>
</dbReference>
<dbReference type="InterPro" id="IPR035979">
    <property type="entry name" value="RBD_domain_sf"/>
</dbReference>
<sequence>MELPEPTNLLFQRICELDAECATTIIEYIILNTDDRDMIRLAFCPDTVLQSFIEDAKSDLGITEMVSSALSPVSISDPYLPLSVYRRDPSSRLFPSESYSDLDIQNPMQFLSLEDQFESVNTVGLRRFPLKICHYFSKGYCKHGSKCRYFHGQVKAAHANHEQRVILRGKALENLEMEIVGLLKSRRGSPISIASLPIVYYEFYGKNLQADGYLTEGRGFGRACFSLTRLLSSLNSICVLDRPHGQHSLILVEDIGKYIDSSENIARQIYITFPAASTFTEQDVSSYFDKYGPVQDVKIPYQQSRMYGFVTFVYAETARHVLSIRTTHFVCGAQVLVKPYKEKSRLIQRNNAENNREGNMEEANSMPRATNDSLTRILIDENELQRQRSELFLSFVDSTNEWTHSSGNAEGPELEDLLSTDQQQHEQLPSLTDQADDDSTTQEVDLPESLFAAPTRR</sequence>
<dbReference type="RefSeq" id="XP_022985797.1">
    <property type="nucleotide sequence ID" value="XM_023130029.1"/>
</dbReference>
<dbReference type="InterPro" id="IPR036855">
    <property type="entry name" value="Znf_CCCH_sf"/>
</dbReference>
<evidence type="ECO:0000256" key="6">
    <source>
        <dbReference type="PROSITE-ProRule" id="PRU00176"/>
    </source>
</evidence>
<accession>A0A6J1J5W0</accession>
<evidence type="ECO:0000313" key="12">
    <source>
        <dbReference type="Proteomes" id="UP000504608"/>
    </source>
</evidence>
<feature type="region of interest" description="Disordered" evidence="8">
    <location>
        <begin position="347"/>
        <end position="371"/>
    </location>
</feature>
<keyword evidence="3 7" id="KW-0862">Zinc</keyword>
<dbReference type="PROSITE" id="PS51644">
    <property type="entry name" value="HTH_OST"/>
    <property type="match status" value="1"/>
</dbReference>
<dbReference type="GeneID" id="111483739"/>
<dbReference type="SMART" id="SM00360">
    <property type="entry name" value="RRM"/>
    <property type="match status" value="1"/>
</dbReference>
<dbReference type="Gene3D" id="4.10.1000.10">
    <property type="entry name" value="Zinc finger, CCCH-type"/>
    <property type="match status" value="1"/>
</dbReference>